<accession>D5WTX7</accession>
<evidence type="ECO:0000313" key="5">
    <source>
        <dbReference type="Proteomes" id="UP000002368"/>
    </source>
</evidence>
<dbReference type="GO" id="GO:0046872">
    <property type="term" value="F:metal ion binding"/>
    <property type="evidence" value="ECO:0007669"/>
    <property type="project" value="UniProtKB-KW"/>
</dbReference>
<dbReference type="Gene3D" id="1.20.120.450">
    <property type="entry name" value="dinb family like domain"/>
    <property type="match status" value="1"/>
</dbReference>
<feature type="binding site" evidence="3">
    <location>
        <position position="134"/>
    </location>
    <ligand>
        <name>a divalent metal cation</name>
        <dbReference type="ChEBI" id="CHEBI:60240"/>
    </ligand>
</feature>
<dbReference type="PANTHER" id="PTHR37302">
    <property type="entry name" value="SLR1116 PROTEIN"/>
    <property type="match status" value="1"/>
</dbReference>
<reference evidence="4 5" key="1">
    <citation type="journal article" date="2011" name="Stand. Genomic Sci.">
        <title>Complete genome sequence of the thermophilic, hydrogen-oxidizing Bacillus tusciae type strain (T2) and reclassification in the new genus, Kyrpidia gen. nov. as Kyrpidia tusciae comb. nov. and emendation of the family Alicyclobacillaceae da Costa and Rainey, 2010.</title>
        <authorList>
            <person name="Klenk H.P."/>
            <person name="Lapidus A."/>
            <person name="Chertkov O."/>
            <person name="Copeland A."/>
            <person name="Del Rio T.G."/>
            <person name="Nolan M."/>
            <person name="Lucas S."/>
            <person name="Chen F."/>
            <person name="Tice H."/>
            <person name="Cheng J.F."/>
            <person name="Han C."/>
            <person name="Bruce D."/>
            <person name="Goodwin L."/>
            <person name="Pitluck S."/>
            <person name="Pati A."/>
            <person name="Ivanova N."/>
            <person name="Mavromatis K."/>
            <person name="Daum C."/>
            <person name="Chen A."/>
            <person name="Palaniappan K."/>
            <person name="Chang Y.J."/>
            <person name="Land M."/>
            <person name="Hauser L."/>
            <person name="Jeffries C.D."/>
            <person name="Detter J.C."/>
            <person name="Rohde M."/>
            <person name="Abt B."/>
            <person name="Pukall R."/>
            <person name="Goker M."/>
            <person name="Bristow J."/>
            <person name="Markowitz V."/>
            <person name="Hugenholtz P."/>
            <person name="Eisen J.A."/>
        </authorList>
    </citation>
    <scope>NUCLEOTIDE SEQUENCE [LARGE SCALE GENOMIC DNA]</scope>
    <source>
        <strain evidence="4 5">DSM 2912</strain>
    </source>
</reference>
<evidence type="ECO:0000256" key="3">
    <source>
        <dbReference type="PIRSR" id="PIRSR607837-1"/>
    </source>
</evidence>
<evidence type="ECO:0000313" key="4">
    <source>
        <dbReference type="EMBL" id="ADG05297.1"/>
    </source>
</evidence>
<dbReference type="HOGENOM" id="CLU_101283_0_0_9"/>
<dbReference type="STRING" id="562970.Btus_0530"/>
<proteinExistence type="inferred from homology"/>
<dbReference type="AlphaFoldDB" id="D5WTX7"/>
<feature type="binding site" evidence="3">
    <location>
        <position position="48"/>
    </location>
    <ligand>
        <name>a divalent metal cation</name>
        <dbReference type="ChEBI" id="CHEBI:60240"/>
    </ligand>
</feature>
<dbReference type="Proteomes" id="UP000002368">
    <property type="component" value="Chromosome"/>
</dbReference>
<dbReference type="SUPFAM" id="SSF109854">
    <property type="entry name" value="DinB/YfiT-like putative metalloenzymes"/>
    <property type="match status" value="1"/>
</dbReference>
<gene>
    <name evidence="4" type="ordered locus">Btus_0530</name>
</gene>
<dbReference type="eggNOG" id="COG2318">
    <property type="taxonomic scope" value="Bacteria"/>
</dbReference>
<feature type="binding site" evidence="3">
    <location>
        <position position="138"/>
    </location>
    <ligand>
        <name>a divalent metal cation</name>
        <dbReference type="ChEBI" id="CHEBI:60240"/>
    </ligand>
</feature>
<dbReference type="PANTHER" id="PTHR37302:SF1">
    <property type="entry name" value="PROTEIN DINB"/>
    <property type="match status" value="1"/>
</dbReference>
<keyword evidence="5" id="KW-1185">Reference proteome</keyword>
<sequence>MRHRALQLYDYHVWANEKVFRHLKELPKEIVHKEIPSVFPSLFDALVHMYRVDNTWLLAMSGRLDEIVPSADRIAEETKGKGVGELQTMFIQLSERYKAFLGTVDLEAVSSYTHPRYGTLNARYGDIVQHVVNHGTYHRGNITAMLRQLGYAGTPTDYVFYLYDVKDRL</sequence>
<dbReference type="RefSeq" id="WP_013074590.1">
    <property type="nucleotide sequence ID" value="NC_014098.1"/>
</dbReference>
<organism evidence="4 5">
    <name type="scientific">Kyrpidia tusciae (strain DSM 2912 / NBRC 15312 / T2)</name>
    <name type="common">Bacillus tusciae</name>
    <dbReference type="NCBI Taxonomy" id="562970"/>
    <lineage>
        <taxon>Bacteria</taxon>
        <taxon>Bacillati</taxon>
        <taxon>Bacillota</taxon>
        <taxon>Bacilli</taxon>
        <taxon>Bacillales</taxon>
        <taxon>Alicyclobacillaceae</taxon>
        <taxon>Kyrpidia</taxon>
    </lineage>
</organism>
<keyword evidence="2 3" id="KW-0479">Metal-binding</keyword>
<dbReference type="Pfam" id="PF05163">
    <property type="entry name" value="DinB"/>
    <property type="match status" value="1"/>
</dbReference>
<comment type="similarity">
    <text evidence="1">Belongs to the DinB family.</text>
</comment>
<dbReference type="OrthoDB" id="9811413at2"/>
<dbReference type="InterPro" id="IPR034660">
    <property type="entry name" value="DinB/YfiT-like"/>
</dbReference>
<evidence type="ECO:0000256" key="1">
    <source>
        <dbReference type="ARBA" id="ARBA00008635"/>
    </source>
</evidence>
<dbReference type="InterPro" id="IPR007837">
    <property type="entry name" value="DinB"/>
</dbReference>
<evidence type="ECO:0000256" key="2">
    <source>
        <dbReference type="ARBA" id="ARBA00022723"/>
    </source>
</evidence>
<protein>
    <submittedName>
        <fullName evidence="4">DinB family protein</fullName>
    </submittedName>
</protein>
<dbReference type="EMBL" id="CP002017">
    <property type="protein sequence ID" value="ADG05297.1"/>
    <property type="molecule type" value="Genomic_DNA"/>
</dbReference>
<name>D5WTX7_KYRT2</name>
<dbReference type="KEGG" id="bts:Btus_0530"/>